<dbReference type="InterPro" id="IPR003265">
    <property type="entry name" value="HhH-GPD_domain"/>
</dbReference>
<feature type="domain" description="HhH-GPD" evidence="6">
    <location>
        <begin position="128"/>
        <end position="288"/>
    </location>
</feature>
<evidence type="ECO:0000313" key="8">
    <source>
        <dbReference type="Proteomes" id="UP000184184"/>
    </source>
</evidence>
<evidence type="ECO:0000256" key="1">
    <source>
        <dbReference type="ARBA" id="ARBA00000086"/>
    </source>
</evidence>
<dbReference type="GO" id="GO:0032131">
    <property type="term" value="F:alkylated DNA binding"/>
    <property type="evidence" value="ECO:0007669"/>
    <property type="project" value="TreeGrafter"/>
</dbReference>
<organism evidence="7 8">
    <name type="scientific">Gracilibacillus kekensis</name>
    <dbReference type="NCBI Taxonomy" id="1027249"/>
    <lineage>
        <taxon>Bacteria</taxon>
        <taxon>Bacillati</taxon>
        <taxon>Bacillota</taxon>
        <taxon>Bacilli</taxon>
        <taxon>Bacillales</taxon>
        <taxon>Bacillaceae</taxon>
        <taxon>Gracilibacillus</taxon>
    </lineage>
</organism>
<dbReference type="PANTHER" id="PTHR43003:SF5">
    <property type="entry name" value="DNA-3-METHYLADENINE GLYCOSYLASE"/>
    <property type="match status" value="1"/>
</dbReference>
<gene>
    <name evidence="7" type="ORF">SAMN05216179_3048</name>
</gene>
<keyword evidence="5" id="KW-0234">DNA repair</keyword>
<dbReference type="OrthoDB" id="9785929at2"/>
<accession>A0A1M7QC65</accession>
<evidence type="ECO:0000256" key="2">
    <source>
        <dbReference type="ARBA" id="ARBA00010817"/>
    </source>
</evidence>
<comment type="similarity">
    <text evidence="2">Belongs to the alkylbase DNA glycosidase AlkA family.</text>
</comment>
<evidence type="ECO:0000259" key="6">
    <source>
        <dbReference type="SMART" id="SM00478"/>
    </source>
</evidence>
<dbReference type="GO" id="GO:0006307">
    <property type="term" value="P:DNA alkylation repair"/>
    <property type="evidence" value="ECO:0007669"/>
    <property type="project" value="TreeGrafter"/>
</dbReference>
<dbReference type="AlphaFoldDB" id="A0A1M7QC65"/>
<dbReference type="CDD" id="cd00056">
    <property type="entry name" value="ENDO3c"/>
    <property type="match status" value="1"/>
</dbReference>
<dbReference type="GO" id="GO:0008725">
    <property type="term" value="F:DNA-3-methyladenine glycosylase activity"/>
    <property type="evidence" value="ECO:0007669"/>
    <property type="project" value="TreeGrafter"/>
</dbReference>
<dbReference type="GO" id="GO:0006285">
    <property type="term" value="P:base-excision repair, AP site formation"/>
    <property type="evidence" value="ECO:0007669"/>
    <property type="project" value="TreeGrafter"/>
</dbReference>
<dbReference type="SMART" id="SM00478">
    <property type="entry name" value="ENDO3c"/>
    <property type="match status" value="1"/>
</dbReference>
<sequence>MWEVKKKLHIPYDFDYLLFRLDMDDLNYVNMEERLVFVPLRMDDEKHIVKVTAIGTTENPEFKVEGHDINRKRYLLNRIADIFAWDQDLIKVKAFFAETELAQLFNNYPATPLIREFDPFSNLVKTIIHQQLNMAFAQVLTARFVTTYGEKLEDVWFYPTPETVANIPYHELQDMQFSKRKAEYVIDTANKIVANELDLASFDQKTDQEVMNELTEIRGIGAWTAQNWLMFSLGRHDLFPSSDIGIQNALKLYLGLDKKPTVIELEEWNKAWKPYRSCAAMTLWRSIEEP</sequence>
<name>A0A1M7QC65_9BACI</name>
<dbReference type="STRING" id="1027249.SAMN05216179_3048"/>
<evidence type="ECO:0000256" key="4">
    <source>
        <dbReference type="ARBA" id="ARBA00022763"/>
    </source>
</evidence>
<reference evidence="7 8" key="1">
    <citation type="submission" date="2016-11" db="EMBL/GenBank/DDBJ databases">
        <authorList>
            <person name="Jaros S."/>
            <person name="Januszkiewicz K."/>
            <person name="Wedrychowicz H."/>
        </authorList>
    </citation>
    <scope>NUCLEOTIDE SEQUENCE [LARGE SCALE GENOMIC DNA]</scope>
    <source>
        <strain evidence="7 8">CGMCC 1.10681</strain>
    </source>
</reference>
<dbReference type="InterPro" id="IPR011257">
    <property type="entry name" value="DNA_glycosylase"/>
</dbReference>
<dbReference type="Gene3D" id="1.10.1670.40">
    <property type="match status" value="1"/>
</dbReference>
<dbReference type="GO" id="GO:0032993">
    <property type="term" value="C:protein-DNA complex"/>
    <property type="evidence" value="ECO:0007669"/>
    <property type="project" value="TreeGrafter"/>
</dbReference>
<proteinExistence type="inferred from homology"/>
<dbReference type="RefSeq" id="WP_073202694.1">
    <property type="nucleotide sequence ID" value="NZ_FRCZ01000006.1"/>
</dbReference>
<evidence type="ECO:0000256" key="3">
    <source>
        <dbReference type="ARBA" id="ARBA00012000"/>
    </source>
</evidence>
<dbReference type="EMBL" id="FRCZ01000006">
    <property type="protein sequence ID" value="SHN28340.1"/>
    <property type="molecule type" value="Genomic_DNA"/>
</dbReference>
<dbReference type="SUPFAM" id="SSF48150">
    <property type="entry name" value="DNA-glycosylase"/>
    <property type="match status" value="1"/>
</dbReference>
<dbReference type="FunFam" id="1.10.340.30:FF:000004">
    <property type="entry name" value="DNA-3-methyladenine glycosylase II"/>
    <property type="match status" value="1"/>
</dbReference>
<dbReference type="Proteomes" id="UP000184184">
    <property type="component" value="Unassembled WGS sequence"/>
</dbReference>
<keyword evidence="8" id="KW-1185">Reference proteome</keyword>
<protein>
    <recommendedName>
        <fullName evidence="3">DNA-3-methyladenine glycosylase II</fullName>
        <ecNumber evidence="3">3.2.2.21</ecNumber>
    </recommendedName>
</protein>
<keyword evidence="4" id="KW-0227">DNA damage</keyword>
<dbReference type="InterPro" id="IPR051912">
    <property type="entry name" value="Alkylbase_DNA_Glycosylase/TA"/>
</dbReference>
<dbReference type="PANTHER" id="PTHR43003">
    <property type="entry name" value="DNA-3-METHYLADENINE GLYCOSYLASE"/>
    <property type="match status" value="1"/>
</dbReference>
<comment type="catalytic activity">
    <reaction evidence="1">
        <text>Hydrolysis of alkylated DNA, releasing 3-methyladenine, 3-methylguanine, 7-methylguanine and 7-methyladenine.</text>
        <dbReference type="EC" id="3.2.2.21"/>
    </reaction>
</comment>
<dbReference type="EC" id="3.2.2.21" evidence="3"/>
<dbReference type="GO" id="GO:0005737">
    <property type="term" value="C:cytoplasm"/>
    <property type="evidence" value="ECO:0007669"/>
    <property type="project" value="TreeGrafter"/>
</dbReference>
<dbReference type="Pfam" id="PF00730">
    <property type="entry name" value="HhH-GPD"/>
    <property type="match status" value="1"/>
</dbReference>
<dbReference type="Gene3D" id="1.10.340.30">
    <property type="entry name" value="Hypothetical protein, domain 2"/>
    <property type="match status" value="1"/>
</dbReference>
<evidence type="ECO:0000313" key="7">
    <source>
        <dbReference type="EMBL" id="SHN28340.1"/>
    </source>
</evidence>
<dbReference type="GO" id="GO:0043916">
    <property type="term" value="F:DNA-7-methylguanine glycosylase activity"/>
    <property type="evidence" value="ECO:0007669"/>
    <property type="project" value="TreeGrafter"/>
</dbReference>
<evidence type="ECO:0000256" key="5">
    <source>
        <dbReference type="ARBA" id="ARBA00023204"/>
    </source>
</evidence>